<dbReference type="PANTHER" id="PTHR13109">
    <property type="entry name" value="NEUROCHONDRIN"/>
    <property type="match status" value="1"/>
</dbReference>
<proteinExistence type="predicted"/>
<dbReference type="InterPro" id="IPR008709">
    <property type="entry name" value="Neurochondrin"/>
</dbReference>
<feature type="compositionally biased region" description="Low complexity" evidence="1">
    <location>
        <begin position="180"/>
        <end position="191"/>
    </location>
</feature>
<evidence type="ECO:0008006" key="4">
    <source>
        <dbReference type="Google" id="ProtNLM"/>
    </source>
</evidence>
<feature type="region of interest" description="Disordered" evidence="1">
    <location>
        <begin position="180"/>
        <end position="207"/>
    </location>
</feature>
<feature type="compositionally biased region" description="Low complexity" evidence="1">
    <location>
        <begin position="198"/>
        <end position="207"/>
    </location>
</feature>
<dbReference type="Proteomes" id="UP001642405">
    <property type="component" value="Unassembled WGS sequence"/>
</dbReference>
<reference evidence="2 3" key="1">
    <citation type="submission" date="2024-01" db="EMBL/GenBank/DDBJ databases">
        <authorList>
            <person name="Allen C."/>
            <person name="Tagirdzhanova G."/>
        </authorList>
    </citation>
    <scope>NUCLEOTIDE SEQUENCE [LARGE SCALE GENOMIC DNA]</scope>
</reference>
<dbReference type="EMBL" id="CAWUHB010000010">
    <property type="protein sequence ID" value="CAK7215755.1"/>
    <property type="molecule type" value="Genomic_DNA"/>
</dbReference>
<name>A0ABP0B857_9PEZI</name>
<feature type="region of interest" description="Disordered" evidence="1">
    <location>
        <begin position="67"/>
        <end position="91"/>
    </location>
</feature>
<organism evidence="2 3">
    <name type="scientific">Sporothrix curviconia</name>
    <dbReference type="NCBI Taxonomy" id="1260050"/>
    <lineage>
        <taxon>Eukaryota</taxon>
        <taxon>Fungi</taxon>
        <taxon>Dikarya</taxon>
        <taxon>Ascomycota</taxon>
        <taxon>Pezizomycotina</taxon>
        <taxon>Sordariomycetes</taxon>
        <taxon>Sordariomycetidae</taxon>
        <taxon>Ophiostomatales</taxon>
        <taxon>Ophiostomataceae</taxon>
        <taxon>Sporothrix</taxon>
    </lineage>
</organism>
<dbReference type="PANTHER" id="PTHR13109:SF7">
    <property type="entry name" value="NEUROCHONDRIN"/>
    <property type="match status" value="1"/>
</dbReference>
<feature type="region of interest" description="Disordered" evidence="1">
    <location>
        <begin position="704"/>
        <end position="723"/>
    </location>
</feature>
<evidence type="ECO:0000313" key="3">
    <source>
        <dbReference type="Proteomes" id="UP001642405"/>
    </source>
</evidence>
<protein>
    <recommendedName>
        <fullName evidence="4">Duf1941 family protein</fullName>
    </recommendedName>
</protein>
<gene>
    <name evidence="2" type="ORF">SCUCBS95973_002585</name>
</gene>
<feature type="region of interest" description="Disordered" evidence="1">
    <location>
        <begin position="1"/>
        <end position="32"/>
    </location>
</feature>
<sequence>MASQADAAEAILVDGAESTQAPAQGPGRRAQQEAAIVRIEQLLRAKDDTSRFVALALLKAVLDNQVKEDGGNEENDEGQGDTKPADASAGSSSLPEEALLRLWEALPVKFFDKLLRAGLKSSPSASTQTTPKGGDAAHMRDLAVAVLHTFAVHILPDERKGDARLVGRIPLLVASLLNSGSSSSSSSSSSSAPPPPSSRSSSSPATPTTTLILQTLATLVSRAAGAAVFNTGVGDLSPLTELAPEQPLVLDILLYAWLHGLLADRATAMAVSATINKTLPALAAAFKDTDGVTLLDFVAKLLRNAEAFAEQQQMQHQQQQHNSPNINLLLPKANPAWMRPVGGFVRRLAASRPTAAARAAYTHAAAALLRVYPIEASALLWEDGANNTSSLEKKSSDTPPFAYLLVSLLLVDLRATLPGLLAQLNSPSYAATAGRLASAFDILSAFIGYLVRALEQAQPSVSLSLSLSPDNLLRLRKSMAETLSVAAEHLRDRWDAAVAGAQGLHPDARGGGGAAIFSSTLDAAGLPLAWDAAAAETVVDRDPLVLAAVHALALWLREDDNEVLRREAAGLVDMLLELYASSSEGEGSLDFRQPVLVALEGIAALEGNNVGGSAGEGDNDDVYERSATTLLLEHGAWKVLTKDLVAILQGSSSPPSDANAAASDAARGIEIVRVLLPIAEDERPGTREAWMDLVTLVAAWAGPDDVDDADDDDNDDNGHISPSQTAGVVAECRVAVLQLVTALVANAHPSLCRRYTHSISAVIGLARQMRPTLTAARIGGALSVSLVEALDDVQTTLESIRA</sequence>
<dbReference type="Pfam" id="PF05536">
    <property type="entry name" value="Neurochondrin"/>
    <property type="match status" value="1"/>
</dbReference>
<comment type="caution">
    <text evidence="2">The sequence shown here is derived from an EMBL/GenBank/DDBJ whole genome shotgun (WGS) entry which is preliminary data.</text>
</comment>
<feature type="compositionally biased region" description="Acidic residues" evidence="1">
    <location>
        <begin position="704"/>
        <end position="715"/>
    </location>
</feature>
<keyword evidence="3" id="KW-1185">Reference proteome</keyword>
<evidence type="ECO:0000313" key="2">
    <source>
        <dbReference type="EMBL" id="CAK7215755.1"/>
    </source>
</evidence>
<accession>A0ABP0B857</accession>
<evidence type="ECO:0000256" key="1">
    <source>
        <dbReference type="SAM" id="MobiDB-lite"/>
    </source>
</evidence>